<evidence type="ECO:0000313" key="2">
    <source>
        <dbReference type="Proteomes" id="UP000823674"/>
    </source>
</evidence>
<reference evidence="1 2" key="1">
    <citation type="submission" date="2021-03" db="EMBL/GenBank/DDBJ databases">
        <authorList>
            <person name="King G.J."/>
            <person name="Bancroft I."/>
            <person name="Baten A."/>
            <person name="Bloomfield J."/>
            <person name="Borpatragohain P."/>
            <person name="He Z."/>
            <person name="Irish N."/>
            <person name="Irwin J."/>
            <person name="Liu K."/>
            <person name="Mauleon R.P."/>
            <person name="Moore J."/>
            <person name="Morris R."/>
            <person name="Ostergaard L."/>
            <person name="Wang B."/>
            <person name="Wells R."/>
        </authorList>
    </citation>
    <scope>NUCLEOTIDE SEQUENCE [LARGE SCALE GENOMIC DNA]</scope>
    <source>
        <strain evidence="1">R-o-18</strain>
        <tissue evidence="1">Leaf</tissue>
    </source>
</reference>
<sequence>MKRFYRKALRKDIFTRITFRKNVHAGLYGLSDIDFVVTDFDLNRVLLPMAFCMDVEGRLRVVISFPQCVNLRDFLKTFKYWQRDKFWDLVSGCLILCLEMLDTSALVLGQDLGLLLVLEGAMTNSSYVSRFSFILIPYRFKVRDRFSAYTTCMRYYPCVRCTLVISTRWLSLFRTLRCFYRGRKFRQRTNLHASAMSRDAEDLLFFRMPRFVLEMFAGLKIFRDVARLTTNVRSQNCCSCLDANSFIYDRGIMIEVSMFRIALEALLRIFPYMPHIMVKVAWSYSWSVTESQNVFHRFFERILMTHSFLERIGQPEVDLANPREESAPFNVHDATSISSFLRRKCFRFFSVTYLISRRNFSNETGFLKPEKASILWLIVEFQFDIEVFEVWEYTSIVYVPTPPPLFFYERKRLNRYFEGLCTFLLLMFGMIDNSGRFIDDAWTVIWLFPRSELDMRGDRFSTFGEFRSVCKIWMNNYGTIYRDRKNRFATIHLGFTFPKVLWQPQSNFQRKFQRRFDRDLKENTKLEVRASRSKRRSLAESYLFLSLKGCNVASRGSDRLLRSEWKQARKSPTCFRRKISTETPIETKRKAFR</sequence>
<dbReference type="EMBL" id="JADBGQ010000007">
    <property type="protein sequence ID" value="KAG5388989.1"/>
    <property type="molecule type" value="Genomic_DNA"/>
</dbReference>
<gene>
    <name evidence="1" type="primary">A08g505940.1_BraROA</name>
    <name evidence="1" type="ORF">IGI04_030530</name>
</gene>
<comment type="caution">
    <text evidence="1">The sequence shown here is derived from an EMBL/GenBank/DDBJ whole genome shotgun (WGS) entry which is preliminary data.</text>
</comment>
<protein>
    <submittedName>
        <fullName evidence="1">Uncharacterized protein</fullName>
    </submittedName>
</protein>
<keyword evidence="2" id="KW-1185">Reference proteome</keyword>
<evidence type="ECO:0000313" key="1">
    <source>
        <dbReference type="EMBL" id="KAG5388989.1"/>
    </source>
</evidence>
<name>A0ABQ7LR11_BRACM</name>
<accession>A0ABQ7LR11</accession>
<proteinExistence type="predicted"/>
<dbReference type="Proteomes" id="UP000823674">
    <property type="component" value="Chromosome A08"/>
</dbReference>
<organism evidence="1 2">
    <name type="scientific">Brassica rapa subsp. trilocularis</name>
    <dbReference type="NCBI Taxonomy" id="1813537"/>
    <lineage>
        <taxon>Eukaryota</taxon>
        <taxon>Viridiplantae</taxon>
        <taxon>Streptophyta</taxon>
        <taxon>Embryophyta</taxon>
        <taxon>Tracheophyta</taxon>
        <taxon>Spermatophyta</taxon>
        <taxon>Magnoliopsida</taxon>
        <taxon>eudicotyledons</taxon>
        <taxon>Gunneridae</taxon>
        <taxon>Pentapetalae</taxon>
        <taxon>rosids</taxon>
        <taxon>malvids</taxon>
        <taxon>Brassicales</taxon>
        <taxon>Brassicaceae</taxon>
        <taxon>Brassiceae</taxon>
        <taxon>Brassica</taxon>
    </lineage>
</organism>